<dbReference type="Gene3D" id="3.90.550.10">
    <property type="entry name" value="Spore Coat Polysaccharide Biosynthesis Protein SpsA, Chain A"/>
    <property type="match status" value="1"/>
</dbReference>
<dbReference type="InterPro" id="IPR050486">
    <property type="entry name" value="Mannose-1P_guanyltransferase"/>
</dbReference>
<reference evidence="3" key="1">
    <citation type="submission" date="2023-07" db="EMBL/GenBank/DDBJ databases">
        <title>Study on multiphase classification of strain Alteromonas salexigens isolated from the Yellow Sea.</title>
        <authorList>
            <person name="Sun L."/>
        </authorList>
    </citation>
    <scope>NUCLEOTIDE SEQUENCE [LARGE SCALE GENOMIC DNA]</scope>
    <source>
        <strain evidence="3">ASW11-19</strain>
    </source>
</reference>
<dbReference type="SUPFAM" id="SSF53448">
    <property type="entry name" value="Nucleotide-diphospho-sugar transferases"/>
    <property type="match status" value="1"/>
</dbReference>
<dbReference type="PANTHER" id="PTHR22572">
    <property type="entry name" value="SUGAR-1-PHOSPHATE GUANYL TRANSFERASE"/>
    <property type="match status" value="1"/>
</dbReference>
<accession>A0ABT2VNX4</accession>
<evidence type="ECO:0000259" key="1">
    <source>
        <dbReference type="Pfam" id="PF00483"/>
    </source>
</evidence>
<gene>
    <name evidence="2" type="ORF">OCL06_10395</name>
</gene>
<dbReference type="InterPro" id="IPR005835">
    <property type="entry name" value="NTP_transferase_dom"/>
</dbReference>
<evidence type="ECO:0000313" key="2">
    <source>
        <dbReference type="EMBL" id="MCU7555010.1"/>
    </source>
</evidence>
<comment type="caution">
    <text evidence="2">The sequence shown here is derived from an EMBL/GenBank/DDBJ whole genome shotgun (WGS) entry which is preliminary data.</text>
</comment>
<dbReference type="RefSeq" id="WP_262994248.1">
    <property type="nucleotide sequence ID" value="NZ_JAOTJC010000008.1"/>
</dbReference>
<name>A0ABT2VNX4_9ALTE</name>
<sequence>MKAVLLAAGEGTRLRPLTLHTPKCLVPINGKPLLDYWLEMLSSFSSITEIFVNTHYLHEQVESHLDRVWRHLDNLKCWYEPQLLGTAGTLLNNMDALSEGDVLVVHADNLSVFDLAAFIEAHQNRPAHCVMTMMLFKSDTPTSCGIVELDGTTIIDMHEKVANPPGNLANGAVYILSLEAITLLRNSNISDISTQLIPMLLGRINGWVNHRYHRDIGTPASYKQALSDFQNDR</sequence>
<protein>
    <submittedName>
        <fullName evidence="2">Nucleotidyltransferase family protein</fullName>
    </submittedName>
</protein>
<evidence type="ECO:0000313" key="3">
    <source>
        <dbReference type="Proteomes" id="UP001209257"/>
    </source>
</evidence>
<keyword evidence="3" id="KW-1185">Reference proteome</keyword>
<dbReference type="Pfam" id="PF00483">
    <property type="entry name" value="NTP_transferase"/>
    <property type="match status" value="1"/>
</dbReference>
<dbReference type="CDD" id="cd04181">
    <property type="entry name" value="NTP_transferase"/>
    <property type="match status" value="1"/>
</dbReference>
<dbReference type="Proteomes" id="UP001209257">
    <property type="component" value="Unassembled WGS sequence"/>
</dbReference>
<dbReference type="EMBL" id="JAOTJC010000008">
    <property type="protein sequence ID" value="MCU7555010.1"/>
    <property type="molecule type" value="Genomic_DNA"/>
</dbReference>
<feature type="domain" description="Nucleotidyl transferase" evidence="1">
    <location>
        <begin position="2"/>
        <end position="229"/>
    </location>
</feature>
<proteinExistence type="predicted"/>
<organism evidence="2 3">
    <name type="scientific">Alteromonas salexigens</name>
    <dbReference type="NCBI Taxonomy" id="2982530"/>
    <lineage>
        <taxon>Bacteria</taxon>
        <taxon>Pseudomonadati</taxon>
        <taxon>Pseudomonadota</taxon>
        <taxon>Gammaproteobacteria</taxon>
        <taxon>Alteromonadales</taxon>
        <taxon>Alteromonadaceae</taxon>
        <taxon>Alteromonas/Salinimonas group</taxon>
        <taxon>Alteromonas</taxon>
    </lineage>
</organism>
<dbReference type="InterPro" id="IPR029044">
    <property type="entry name" value="Nucleotide-diphossugar_trans"/>
</dbReference>